<dbReference type="Proteomes" id="UP001155587">
    <property type="component" value="Unassembled WGS sequence"/>
</dbReference>
<dbReference type="InterPro" id="IPR036895">
    <property type="entry name" value="Uracil-DNA_glycosylase-like_sf"/>
</dbReference>
<comment type="caution">
    <text evidence="2">The sequence shown here is derived from an EMBL/GenBank/DDBJ whole genome shotgun (WGS) entry which is preliminary data.</text>
</comment>
<accession>A0A9X3CPB8</accession>
<dbReference type="EMBL" id="JAKRRY010000018">
    <property type="protein sequence ID" value="MCW8347082.1"/>
    <property type="molecule type" value="Genomic_DNA"/>
</dbReference>
<gene>
    <name evidence="2" type="ORF">MD535_13845</name>
</gene>
<evidence type="ECO:0000259" key="1">
    <source>
        <dbReference type="SMART" id="SM00986"/>
    </source>
</evidence>
<dbReference type="InterPro" id="IPR005122">
    <property type="entry name" value="Uracil-DNA_glycosylase-like"/>
</dbReference>
<feature type="domain" description="Uracil-DNA glycosylase-like" evidence="1">
    <location>
        <begin position="28"/>
        <end position="184"/>
    </location>
</feature>
<organism evidence="2 3">
    <name type="scientific">Vibrio qingdaonensis</name>
    <dbReference type="NCBI Taxonomy" id="2829491"/>
    <lineage>
        <taxon>Bacteria</taxon>
        <taxon>Pseudomonadati</taxon>
        <taxon>Pseudomonadota</taxon>
        <taxon>Gammaproteobacteria</taxon>
        <taxon>Vibrionales</taxon>
        <taxon>Vibrionaceae</taxon>
        <taxon>Vibrio</taxon>
    </lineage>
</organism>
<dbReference type="PANTHER" id="PTHR42160:SF1">
    <property type="entry name" value="URACIL-DNA GLYCOSYLASE SUPERFAMILY PROTEIN"/>
    <property type="match status" value="1"/>
</dbReference>
<sequence>MKSNEILIRDIQQCSVCIDSLPLGPNPIIQMSETSRILIAGQAPGKRVHETGLPFNDPSGERLREWLGVSKETFYNPDCFAIVPMGFCYPGTGKTGDLPPKPICAATWRALVLASLPNVELTLVIGQYAMAYHLPSSRKTLTEVVSHWQDYWPDVLPLPHPSPRNNRWLKRNPWFKDTVIPRLRQRVTEVLTHN</sequence>
<dbReference type="SMART" id="SM00986">
    <property type="entry name" value="UDG"/>
    <property type="match status" value="1"/>
</dbReference>
<dbReference type="AlphaFoldDB" id="A0A9X3CPB8"/>
<reference evidence="2" key="1">
    <citation type="submission" date="2022-02" db="EMBL/GenBank/DDBJ databases">
        <title>Vibrio sp. nov, a new bacterium isolated from seawater.</title>
        <authorList>
            <person name="Yuan Y."/>
        </authorList>
    </citation>
    <scope>NUCLEOTIDE SEQUENCE</scope>
    <source>
        <strain evidence="2">ZSDZ65</strain>
    </source>
</reference>
<dbReference type="SMART" id="SM00987">
    <property type="entry name" value="UreE_C"/>
    <property type="match status" value="1"/>
</dbReference>
<dbReference type="Gene3D" id="3.40.470.10">
    <property type="entry name" value="Uracil-DNA glycosylase-like domain"/>
    <property type="match status" value="1"/>
</dbReference>
<protein>
    <submittedName>
        <fullName evidence="2">Uracil-DNA glycosylase family protein</fullName>
    </submittedName>
</protein>
<name>A0A9X3CPB8_9VIBR</name>
<keyword evidence="3" id="KW-1185">Reference proteome</keyword>
<evidence type="ECO:0000313" key="2">
    <source>
        <dbReference type="EMBL" id="MCW8347082.1"/>
    </source>
</evidence>
<dbReference type="SUPFAM" id="SSF52141">
    <property type="entry name" value="Uracil-DNA glycosylase-like"/>
    <property type="match status" value="1"/>
</dbReference>
<dbReference type="InterPro" id="IPR047124">
    <property type="entry name" value="HI_0220.2"/>
</dbReference>
<dbReference type="Pfam" id="PF03167">
    <property type="entry name" value="UDG"/>
    <property type="match status" value="1"/>
</dbReference>
<dbReference type="PANTHER" id="PTHR42160">
    <property type="entry name" value="URACIL-DNA GLYCOSYLASE SUPERFAMILY PROTEIN"/>
    <property type="match status" value="1"/>
</dbReference>
<proteinExistence type="predicted"/>
<dbReference type="CDD" id="cd10033">
    <property type="entry name" value="UDG_like"/>
    <property type="match status" value="1"/>
</dbReference>
<evidence type="ECO:0000313" key="3">
    <source>
        <dbReference type="Proteomes" id="UP001155587"/>
    </source>
</evidence>
<dbReference type="RefSeq" id="WP_265675619.1">
    <property type="nucleotide sequence ID" value="NZ_JAKRRY010000018.1"/>
</dbReference>